<organism evidence="2">
    <name type="scientific">Laccaria bicolor (strain S238N-H82 / ATCC MYA-4686)</name>
    <name type="common">Bicoloured deceiver</name>
    <name type="synonym">Laccaria laccata var. bicolor</name>
    <dbReference type="NCBI Taxonomy" id="486041"/>
    <lineage>
        <taxon>Eukaryota</taxon>
        <taxon>Fungi</taxon>
        <taxon>Dikarya</taxon>
        <taxon>Basidiomycota</taxon>
        <taxon>Agaricomycotina</taxon>
        <taxon>Agaricomycetes</taxon>
        <taxon>Agaricomycetidae</taxon>
        <taxon>Agaricales</taxon>
        <taxon>Agaricineae</taxon>
        <taxon>Hydnangiaceae</taxon>
        <taxon>Laccaria</taxon>
    </lineage>
</organism>
<evidence type="ECO:0000313" key="1">
    <source>
        <dbReference type="EMBL" id="EDR13774.1"/>
    </source>
</evidence>
<dbReference type="EMBL" id="DS547093">
    <property type="protein sequence ID" value="EDR13774.1"/>
    <property type="molecule type" value="Genomic_DNA"/>
</dbReference>
<dbReference type="HOGENOM" id="CLU_2277955_0_0_1"/>
<protein>
    <submittedName>
        <fullName evidence="1">Predicted protein</fullName>
    </submittedName>
</protein>
<dbReference type="RefSeq" id="XP_001876272.1">
    <property type="nucleotide sequence ID" value="XM_001876237.1"/>
</dbReference>
<name>B0CVN3_LACBS</name>
<evidence type="ECO:0000313" key="2">
    <source>
        <dbReference type="Proteomes" id="UP000001194"/>
    </source>
</evidence>
<gene>
    <name evidence="1" type="ORF">LACBIDRAFT_309142</name>
</gene>
<proteinExistence type="predicted"/>
<dbReference type="InParanoid" id="B0CVN3"/>
<dbReference type="GeneID" id="6071255"/>
<accession>B0CVN3</accession>
<keyword evidence="2" id="KW-1185">Reference proteome</keyword>
<dbReference type="KEGG" id="lbc:LACBIDRAFT_309142"/>
<reference evidence="1 2" key="1">
    <citation type="journal article" date="2008" name="Nature">
        <title>The genome of Laccaria bicolor provides insights into mycorrhizal symbiosis.</title>
        <authorList>
            <person name="Martin F."/>
            <person name="Aerts A."/>
            <person name="Ahren D."/>
            <person name="Brun A."/>
            <person name="Danchin E.G.J."/>
            <person name="Duchaussoy F."/>
            <person name="Gibon J."/>
            <person name="Kohler A."/>
            <person name="Lindquist E."/>
            <person name="Pereda V."/>
            <person name="Salamov A."/>
            <person name="Shapiro H.J."/>
            <person name="Wuyts J."/>
            <person name="Blaudez D."/>
            <person name="Buee M."/>
            <person name="Brokstein P."/>
            <person name="Canbaeck B."/>
            <person name="Cohen D."/>
            <person name="Courty P.E."/>
            <person name="Coutinho P.M."/>
            <person name="Delaruelle C."/>
            <person name="Detter J.C."/>
            <person name="Deveau A."/>
            <person name="DiFazio S."/>
            <person name="Duplessis S."/>
            <person name="Fraissinet-Tachet L."/>
            <person name="Lucic E."/>
            <person name="Frey-Klett P."/>
            <person name="Fourrey C."/>
            <person name="Feussner I."/>
            <person name="Gay G."/>
            <person name="Grimwood J."/>
            <person name="Hoegger P.J."/>
            <person name="Jain P."/>
            <person name="Kilaru S."/>
            <person name="Labbe J."/>
            <person name="Lin Y.C."/>
            <person name="Legue V."/>
            <person name="Le Tacon F."/>
            <person name="Marmeisse R."/>
            <person name="Melayah D."/>
            <person name="Montanini B."/>
            <person name="Muratet M."/>
            <person name="Nehls U."/>
            <person name="Niculita-Hirzel H."/>
            <person name="Oudot-Le Secq M.P."/>
            <person name="Peter M."/>
            <person name="Quesneville H."/>
            <person name="Rajashekar B."/>
            <person name="Reich M."/>
            <person name="Rouhier N."/>
            <person name="Schmutz J."/>
            <person name="Yin T."/>
            <person name="Chalot M."/>
            <person name="Henrissat B."/>
            <person name="Kuees U."/>
            <person name="Lucas S."/>
            <person name="Van de Peer Y."/>
            <person name="Podila G.K."/>
            <person name="Polle A."/>
            <person name="Pukkila P.J."/>
            <person name="Richardson P.M."/>
            <person name="Rouze P."/>
            <person name="Sanders I.R."/>
            <person name="Stajich J.E."/>
            <person name="Tunlid A."/>
            <person name="Tuskan G."/>
            <person name="Grigoriev I.V."/>
        </authorList>
    </citation>
    <scope>NUCLEOTIDE SEQUENCE [LARGE SCALE GENOMIC DNA]</scope>
    <source>
        <strain evidence="2">S238N-H82 / ATCC MYA-4686</strain>
    </source>
</reference>
<dbReference type="AlphaFoldDB" id="B0CVN3"/>
<dbReference type="Proteomes" id="UP000001194">
    <property type="component" value="Unassembled WGS sequence"/>
</dbReference>
<sequence>MFEHKEGEDQALTTSTVLIPSLFHRVENEFRYKTTLILPFKKTASDASMGYCTVRVEEDPGLESFSASPNHCDGDLAKRAWPYSPPDPLAMPIGSSSQMSFD</sequence>